<dbReference type="Gene3D" id="3.40.190.10">
    <property type="entry name" value="Periplasmic binding protein-like II"/>
    <property type="match status" value="2"/>
</dbReference>
<dbReference type="Pfam" id="PF00497">
    <property type="entry name" value="SBP_bac_3"/>
    <property type="match status" value="1"/>
</dbReference>
<dbReference type="Proteomes" id="UP000287330">
    <property type="component" value="Unassembled WGS sequence"/>
</dbReference>
<feature type="domain" description="PAS" evidence="2">
    <location>
        <begin position="302"/>
        <end position="380"/>
    </location>
</feature>
<evidence type="ECO:0000259" key="2">
    <source>
        <dbReference type="PROSITE" id="PS50112"/>
    </source>
</evidence>
<proteinExistence type="predicted"/>
<evidence type="ECO:0000313" key="5">
    <source>
        <dbReference type="EMBL" id="RUO52207.1"/>
    </source>
</evidence>
<dbReference type="InterPro" id="IPR001638">
    <property type="entry name" value="Solute-binding_3/MltF_N"/>
</dbReference>
<dbReference type="InterPro" id="IPR035965">
    <property type="entry name" value="PAS-like_dom_sf"/>
</dbReference>
<feature type="domain" description="EAL" evidence="3">
    <location>
        <begin position="603"/>
        <end position="856"/>
    </location>
</feature>
<dbReference type="Pfam" id="PF00563">
    <property type="entry name" value="EAL"/>
    <property type="match status" value="1"/>
</dbReference>
<evidence type="ECO:0000313" key="6">
    <source>
        <dbReference type="Proteomes" id="UP000287330"/>
    </source>
</evidence>
<dbReference type="PROSITE" id="PS50887">
    <property type="entry name" value="GGDEF"/>
    <property type="match status" value="1"/>
</dbReference>
<dbReference type="InterPro" id="IPR035919">
    <property type="entry name" value="EAL_sf"/>
</dbReference>
<evidence type="ECO:0000256" key="1">
    <source>
        <dbReference type="SAM" id="Phobius"/>
    </source>
</evidence>
<dbReference type="PROSITE" id="PS50883">
    <property type="entry name" value="EAL"/>
    <property type="match status" value="1"/>
</dbReference>
<dbReference type="SUPFAM" id="SSF141868">
    <property type="entry name" value="EAL domain-like"/>
    <property type="match status" value="1"/>
</dbReference>
<reference evidence="6" key="1">
    <citation type="journal article" date="2018" name="Front. Microbiol.">
        <title>Genome-Based Analysis Reveals the Taxonomy and Diversity of the Family Idiomarinaceae.</title>
        <authorList>
            <person name="Liu Y."/>
            <person name="Lai Q."/>
            <person name="Shao Z."/>
        </authorList>
    </citation>
    <scope>NUCLEOTIDE SEQUENCE [LARGE SCALE GENOMIC DNA]</scope>
    <source>
        <strain evidence="6">F23</strain>
    </source>
</reference>
<dbReference type="Gene3D" id="3.30.70.270">
    <property type="match status" value="1"/>
</dbReference>
<dbReference type="SMART" id="SM00091">
    <property type="entry name" value="PAS"/>
    <property type="match status" value="1"/>
</dbReference>
<dbReference type="SMART" id="SM00062">
    <property type="entry name" value="PBPb"/>
    <property type="match status" value="1"/>
</dbReference>
<dbReference type="NCBIfam" id="TIGR00254">
    <property type="entry name" value="GGDEF"/>
    <property type="match status" value="1"/>
</dbReference>
<dbReference type="PROSITE" id="PS50112">
    <property type="entry name" value="PAS"/>
    <property type="match status" value="1"/>
</dbReference>
<dbReference type="PANTHER" id="PTHR44757">
    <property type="entry name" value="DIGUANYLATE CYCLASE DGCP"/>
    <property type="match status" value="1"/>
</dbReference>
<dbReference type="Gene3D" id="3.20.20.450">
    <property type="entry name" value="EAL domain"/>
    <property type="match status" value="1"/>
</dbReference>
<dbReference type="InterPro" id="IPR000160">
    <property type="entry name" value="GGDEF_dom"/>
</dbReference>
<dbReference type="SMART" id="SM00052">
    <property type="entry name" value="EAL"/>
    <property type="match status" value="1"/>
</dbReference>
<dbReference type="Gene3D" id="3.30.450.20">
    <property type="entry name" value="PAS domain"/>
    <property type="match status" value="1"/>
</dbReference>
<dbReference type="SUPFAM" id="SSF53850">
    <property type="entry name" value="Periplasmic binding protein-like II"/>
    <property type="match status" value="1"/>
</dbReference>
<dbReference type="Pfam" id="PF00990">
    <property type="entry name" value="GGDEF"/>
    <property type="match status" value="1"/>
</dbReference>
<dbReference type="InterPro" id="IPR029787">
    <property type="entry name" value="Nucleotide_cyclase"/>
</dbReference>
<dbReference type="SMART" id="SM00267">
    <property type="entry name" value="GGDEF"/>
    <property type="match status" value="1"/>
</dbReference>
<dbReference type="InterPro" id="IPR043128">
    <property type="entry name" value="Rev_trsase/Diguanyl_cyclase"/>
</dbReference>
<accession>A0A432XU03</accession>
<dbReference type="InterPro" id="IPR052155">
    <property type="entry name" value="Biofilm_reg_signaling"/>
</dbReference>
<evidence type="ECO:0000259" key="4">
    <source>
        <dbReference type="PROSITE" id="PS50887"/>
    </source>
</evidence>
<dbReference type="AlphaFoldDB" id="A0A432XU03"/>
<gene>
    <name evidence="5" type="ORF">CWE25_10025</name>
</gene>
<dbReference type="InterPro" id="IPR000014">
    <property type="entry name" value="PAS"/>
</dbReference>
<evidence type="ECO:0000259" key="3">
    <source>
        <dbReference type="PROSITE" id="PS50883"/>
    </source>
</evidence>
<dbReference type="PANTHER" id="PTHR44757:SF2">
    <property type="entry name" value="BIOFILM ARCHITECTURE MAINTENANCE PROTEIN MBAA"/>
    <property type="match status" value="1"/>
</dbReference>
<name>A0A432XU03_9GAMM</name>
<dbReference type="NCBIfam" id="TIGR00229">
    <property type="entry name" value="sensory_box"/>
    <property type="match status" value="1"/>
</dbReference>
<sequence>MLSKGICHLRIILTFLIGLSLYVPASDVFADSVKHLKVGVYSNPPKLMLSDQGELSGILGDLLVQISEQEGWQLQPVPCEFAECLDLLRQGEIDILPDVAMTQVRAEFLSVHTEPALLSWSKIYARRDSKIRDIFDLENKRIAVVDGSVQQSYLIDIATGFDTPLLLVPVPSFEDGFKRLLDEKVDAVASNQFFGDNFLVGKPLESTPIVFMPTELYYGVAKGTHKDVLKAIDVALKSLKANSNSVYFEVLERYMPVNNTIRLPKWIWYVMSALVLLTIGFVVFNRMLTRRVAEKTHQLEVSEKRLEVILNSVDACIFIKDCDLNYQYANQRCADLLRLPVEQITGYNDQELFSQPMAAFLNEKDRYVLSTGKRLAYQEQHTDAETGEERLFWSVKVPLTAPDGRLIGICGIATDVSEYEALKSEVQKLANFDPLTNLGNRRTLIDRLAERYGEKAFGSSDWLMFIDIDQFKTLNDRYGHDVGDQLLSQVGERIKSHCKDDEFVGRLGADEFYCLSQVSFQTASSSDLKEWLNQLMVKLEKPFLIAGEQLSVSFSVGVVSLFDCKDYIEAMKAADLSVQQAKVAGGRCIRFFNEQMQEEFNHRQVLLDALKSAISMNQLSLAYQPQFCTDATSETKRIGFEALLRWVDEEKGYISPGDFIPLAESNGLMPKLNRFVMEQVMNDIDALSECFSDDNWVVAINVSASQIKADDFLRDLKQRVEAEPRLAQHLELEITESVLIDDIDAVAKLMREVSSMGIQFALDDFGTGYSSLIYLKLLPFRRLKIDQGFVRDLLNDRSDEAIVKTVIALANGLGLETIAEGVETEEQQHRLVKLGCYQLQGFYLGRPEPLAHWQKH</sequence>
<dbReference type="SUPFAM" id="SSF55785">
    <property type="entry name" value="PYP-like sensor domain (PAS domain)"/>
    <property type="match status" value="1"/>
</dbReference>
<dbReference type="Pfam" id="PF08448">
    <property type="entry name" value="PAS_4"/>
    <property type="match status" value="1"/>
</dbReference>
<dbReference type="InterPro" id="IPR001633">
    <property type="entry name" value="EAL_dom"/>
</dbReference>
<protein>
    <submittedName>
        <fullName evidence="5">Signal protein</fullName>
    </submittedName>
</protein>
<organism evidence="5 6">
    <name type="scientific">Idiomarina fontislapidosi</name>
    <dbReference type="NCBI Taxonomy" id="263723"/>
    <lineage>
        <taxon>Bacteria</taxon>
        <taxon>Pseudomonadati</taxon>
        <taxon>Pseudomonadota</taxon>
        <taxon>Gammaproteobacteria</taxon>
        <taxon>Alteromonadales</taxon>
        <taxon>Idiomarinaceae</taxon>
        <taxon>Idiomarina</taxon>
    </lineage>
</organism>
<dbReference type="CDD" id="cd01948">
    <property type="entry name" value="EAL"/>
    <property type="match status" value="1"/>
</dbReference>
<keyword evidence="1" id="KW-0472">Membrane</keyword>
<dbReference type="SUPFAM" id="SSF55073">
    <property type="entry name" value="Nucleotide cyclase"/>
    <property type="match status" value="1"/>
</dbReference>
<keyword evidence="1" id="KW-1133">Transmembrane helix</keyword>
<comment type="caution">
    <text evidence="5">The sequence shown here is derived from an EMBL/GenBank/DDBJ whole genome shotgun (WGS) entry which is preliminary data.</text>
</comment>
<dbReference type="EMBL" id="PIPV01000008">
    <property type="protein sequence ID" value="RUO52207.1"/>
    <property type="molecule type" value="Genomic_DNA"/>
</dbReference>
<dbReference type="CDD" id="cd01949">
    <property type="entry name" value="GGDEF"/>
    <property type="match status" value="1"/>
</dbReference>
<keyword evidence="6" id="KW-1185">Reference proteome</keyword>
<dbReference type="InterPro" id="IPR013656">
    <property type="entry name" value="PAS_4"/>
</dbReference>
<dbReference type="CDD" id="cd00130">
    <property type="entry name" value="PAS"/>
    <property type="match status" value="1"/>
</dbReference>
<keyword evidence="1" id="KW-0812">Transmembrane</keyword>
<feature type="transmembrane region" description="Helical" evidence="1">
    <location>
        <begin position="266"/>
        <end position="285"/>
    </location>
</feature>
<feature type="domain" description="GGDEF" evidence="4">
    <location>
        <begin position="459"/>
        <end position="594"/>
    </location>
</feature>